<dbReference type="RefSeq" id="WP_237710678.1">
    <property type="nucleotide sequence ID" value="NZ_CP061007.1"/>
</dbReference>
<organism evidence="3 4">
    <name type="scientific">Saccharopolyspora spinosa</name>
    <dbReference type="NCBI Taxonomy" id="60894"/>
    <lineage>
        <taxon>Bacteria</taxon>
        <taxon>Bacillati</taxon>
        <taxon>Actinomycetota</taxon>
        <taxon>Actinomycetes</taxon>
        <taxon>Pseudonocardiales</taxon>
        <taxon>Pseudonocardiaceae</taxon>
        <taxon>Saccharopolyspora</taxon>
    </lineage>
</organism>
<dbReference type="PANTHER" id="PTHR12598">
    <property type="entry name" value="COPPER HOMEOSTASIS PROTEIN CUTC"/>
    <property type="match status" value="1"/>
</dbReference>
<dbReference type="SUPFAM" id="SSF110395">
    <property type="entry name" value="CutC-like"/>
    <property type="match status" value="1"/>
</dbReference>
<reference evidence="3" key="1">
    <citation type="submission" date="2017-12" db="EMBL/GenBank/DDBJ databases">
        <title>Sequencing the genomes of 1000 Actinobacteria strains.</title>
        <authorList>
            <person name="Klenk H.-P."/>
        </authorList>
    </citation>
    <scope>NUCLEOTIDE SEQUENCE [LARGE SCALE GENOMIC DNA]</scope>
    <source>
        <strain evidence="3">DSM 44228</strain>
    </source>
</reference>
<protein>
    <recommendedName>
        <fullName evidence="2">Copper homeostasis protein cutC homolog</fullName>
    </recommendedName>
</protein>
<dbReference type="InterPro" id="IPR036822">
    <property type="entry name" value="CutC-like_dom_sf"/>
</dbReference>
<comment type="caution">
    <text evidence="3">The sequence shown here is derived from an EMBL/GenBank/DDBJ whole genome shotgun (WGS) entry which is preliminary data.</text>
</comment>
<gene>
    <name evidence="3" type="ORF">A8926_1540</name>
</gene>
<comment type="similarity">
    <text evidence="1">Belongs to the CutC family.</text>
</comment>
<sequence>MEIAIPSTGLMAPDQWKQVGVAVLPPSGYGAGVGALLEVIVLDAAEAEAAQQGGADRLELVRELAADGLTPDPATVRSVLAATDLPVRVMARDQPGFAADVDALRRRVGDLRAAGAQEFVLGFLDDYDQVDVGATRDVVAELDGCPWTFHRAVDHSAQYRLAWDHAVSLGPDTVLTAGAPGGVDEGLADLRELAARQDIDGVTLLVGGGLRQEHVADLRAAGARAFHIGTGARADGSVRADRVRSWRELTA</sequence>
<accession>A0A2N3XTQ6</accession>
<dbReference type="AlphaFoldDB" id="A0A2N3XTQ6"/>
<evidence type="ECO:0000313" key="3">
    <source>
        <dbReference type="EMBL" id="PKW13970.1"/>
    </source>
</evidence>
<dbReference type="InterPro" id="IPR005627">
    <property type="entry name" value="CutC-like"/>
</dbReference>
<dbReference type="PANTHER" id="PTHR12598:SF0">
    <property type="entry name" value="COPPER HOMEOSTASIS PROTEIN CUTC HOMOLOG"/>
    <property type="match status" value="1"/>
</dbReference>
<dbReference type="Pfam" id="PF03932">
    <property type="entry name" value="CutC"/>
    <property type="match status" value="1"/>
</dbReference>
<dbReference type="GO" id="GO:0005507">
    <property type="term" value="F:copper ion binding"/>
    <property type="evidence" value="ECO:0007669"/>
    <property type="project" value="TreeGrafter"/>
</dbReference>
<dbReference type="Proteomes" id="UP000233786">
    <property type="component" value="Unassembled WGS sequence"/>
</dbReference>
<name>A0A2N3XTQ6_SACSN</name>
<proteinExistence type="inferred from homology"/>
<evidence type="ECO:0000313" key="4">
    <source>
        <dbReference type="Proteomes" id="UP000233786"/>
    </source>
</evidence>
<evidence type="ECO:0000256" key="1">
    <source>
        <dbReference type="ARBA" id="ARBA00007768"/>
    </source>
</evidence>
<dbReference type="EMBL" id="PJNB01000001">
    <property type="protein sequence ID" value="PKW13970.1"/>
    <property type="molecule type" value="Genomic_DNA"/>
</dbReference>
<dbReference type="Gene3D" id="3.20.20.380">
    <property type="entry name" value="Copper homeostasis (CutC) domain"/>
    <property type="match status" value="1"/>
</dbReference>
<keyword evidence="4" id="KW-1185">Reference proteome</keyword>
<dbReference type="STRING" id="994479.GCA_000194155_04247"/>
<evidence type="ECO:0000256" key="2">
    <source>
        <dbReference type="ARBA" id="ARBA00019014"/>
    </source>
</evidence>